<evidence type="ECO:0000256" key="4">
    <source>
        <dbReference type="ARBA" id="ARBA00022840"/>
    </source>
</evidence>
<dbReference type="PATRIC" id="fig|1397.4.peg.275"/>
<evidence type="ECO:0000259" key="5">
    <source>
        <dbReference type="PROSITE" id="PS50893"/>
    </source>
</evidence>
<dbReference type="InterPro" id="IPR003439">
    <property type="entry name" value="ABC_transporter-like_ATP-bd"/>
</dbReference>
<dbReference type="AlphaFoldDB" id="A0A0J1IR12"/>
<proteinExistence type="inferred from homology"/>
<dbReference type="GO" id="GO:0055085">
    <property type="term" value="P:transmembrane transport"/>
    <property type="evidence" value="ECO:0007669"/>
    <property type="project" value="UniProtKB-ARBA"/>
</dbReference>
<keyword evidence="4 6" id="KW-0067">ATP-binding</keyword>
<feature type="domain" description="ABC transporter" evidence="5">
    <location>
        <begin position="5"/>
        <end position="256"/>
    </location>
</feature>
<dbReference type="Gene3D" id="3.40.50.300">
    <property type="entry name" value="P-loop containing nucleotide triphosphate hydrolases"/>
    <property type="match status" value="2"/>
</dbReference>
<dbReference type="Proteomes" id="UP000036045">
    <property type="component" value="Unassembled WGS sequence"/>
</dbReference>
<dbReference type="NCBIfam" id="NF008453">
    <property type="entry name" value="PRK11308.1"/>
    <property type="match status" value="2"/>
</dbReference>
<dbReference type="InterPro" id="IPR017871">
    <property type="entry name" value="ABC_transporter-like_CS"/>
</dbReference>
<dbReference type="GeneID" id="56349252"/>
<comment type="similarity">
    <text evidence="1">Belongs to the ABC transporter superfamily.</text>
</comment>
<dbReference type="GO" id="GO:0015833">
    <property type="term" value="P:peptide transport"/>
    <property type="evidence" value="ECO:0007669"/>
    <property type="project" value="InterPro"/>
</dbReference>
<dbReference type="GO" id="GO:0005524">
    <property type="term" value="F:ATP binding"/>
    <property type="evidence" value="ECO:0007669"/>
    <property type="project" value="UniProtKB-KW"/>
</dbReference>
<name>A0A0J1IR12_NIACI</name>
<keyword evidence="2" id="KW-0813">Transport</keyword>
<dbReference type="PANTHER" id="PTHR43776:SF7">
    <property type="entry name" value="D,D-DIPEPTIDE TRANSPORT ATP-BINDING PROTEIN DDPF-RELATED"/>
    <property type="match status" value="1"/>
</dbReference>
<reference evidence="6 7" key="1">
    <citation type="submission" date="2015-05" db="EMBL/GenBank/DDBJ databases">
        <title>Whole genome sequence and identification of bacterial endophytes from Costus igneus.</title>
        <authorList>
            <person name="Lee Y.P."/>
            <person name="Gan H.M."/>
            <person name="Eng W."/>
            <person name="Wheatley M.S."/>
            <person name="Caraballo A."/>
            <person name="Polter S."/>
            <person name="Savka M.A."/>
            <person name="Hudson A.O."/>
        </authorList>
    </citation>
    <scope>NUCLEOTIDE SEQUENCE [LARGE SCALE GENOMIC DNA]</scope>
    <source>
        <strain evidence="6 7">RIT379</strain>
    </source>
</reference>
<dbReference type="CDD" id="cd03257">
    <property type="entry name" value="ABC_NikE_OppD_transporters"/>
    <property type="match status" value="2"/>
</dbReference>
<evidence type="ECO:0000256" key="1">
    <source>
        <dbReference type="ARBA" id="ARBA00005417"/>
    </source>
</evidence>
<gene>
    <name evidence="6" type="ORF">ABW02_01240</name>
</gene>
<dbReference type="Pfam" id="PF08352">
    <property type="entry name" value="oligo_HPY"/>
    <property type="match status" value="2"/>
</dbReference>
<evidence type="ECO:0000313" key="7">
    <source>
        <dbReference type="Proteomes" id="UP000036045"/>
    </source>
</evidence>
<dbReference type="InterPro" id="IPR003593">
    <property type="entry name" value="AAA+_ATPase"/>
</dbReference>
<dbReference type="NCBIfam" id="NF007739">
    <property type="entry name" value="PRK10419.1"/>
    <property type="match status" value="2"/>
</dbReference>
<keyword evidence="3" id="KW-0547">Nucleotide-binding</keyword>
<dbReference type="GO" id="GO:0016887">
    <property type="term" value="F:ATP hydrolysis activity"/>
    <property type="evidence" value="ECO:0007669"/>
    <property type="project" value="InterPro"/>
</dbReference>
<evidence type="ECO:0000256" key="2">
    <source>
        <dbReference type="ARBA" id="ARBA00022448"/>
    </source>
</evidence>
<evidence type="ECO:0000256" key="3">
    <source>
        <dbReference type="ARBA" id="ARBA00022741"/>
    </source>
</evidence>
<dbReference type="OrthoDB" id="9802264at2"/>
<organism evidence="6 7">
    <name type="scientific">Niallia circulans</name>
    <name type="common">Bacillus circulans</name>
    <dbReference type="NCBI Taxonomy" id="1397"/>
    <lineage>
        <taxon>Bacteria</taxon>
        <taxon>Bacillati</taxon>
        <taxon>Bacillota</taxon>
        <taxon>Bacilli</taxon>
        <taxon>Bacillales</taxon>
        <taxon>Bacillaceae</taxon>
        <taxon>Niallia</taxon>
    </lineage>
</organism>
<protein>
    <submittedName>
        <fullName evidence="6">ABC transporter ATP-binding protein</fullName>
    </submittedName>
</protein>
<dbReference type="InterPro" id="IPR013563">
    <property type="entry name" value="Oligopep_ABC_C"/>
</dbReference>
<sequence>MEVVLKVDNLRVSFTSNEQELEAVKGVSFDIKKGETLGIVGESGSGKSVTARSIMRLLPSPPSHLKSGDITFLGENLAEKTEKEMEGIRGKDIGMIFQDPMTSLNPTIKVGKQIAEGISKHQRLSKSQAKNQAMELLRLVGIRNPDERFNQYPHEFSGGMRQRVVIAMALACRPTLLIADEPTTALDVTIQAQILALMKEMQQRFGTSIILITHDLGVVAGMCDRVVVMKEGEIVETGTTEDIFEQPKHAYTKKLLNALPRLDEKKKVKRKVSITSEARLHPILEVNSLNKHFDLGKGKILKAVDDISFHIHAGETLGLVGESGSGKSTTGRSILRLHEPTSGETLFQGIPVNRLNKKELKMLRRHMQIIFQDPYASLNPRFKVLDIIGQALDIHQLYKDPHHRLKRVEALLEMVGLEASHAYRYPHEFSGGQRQRIGIARALAVEPSFIVCDEPLSALDVSIQAQIVKLLEELQQKLGLTYLFIAHDLAMVKHICDRVAVMYAGKIVEIAESEELYSNPLHDYTKALLSAIPIPDPKIEKNKKKMDPIDNRQVKYEVENTLLKEVSAGHWVAMPV</sequence>
<feature type="domain" description="ABC transporter" evidence="5">
    <location>
        <begin position="284"/>
        <end position="529"/>
    </location>
</feature>
<dbReference type="FunFam" id="3.40.50.300:FF:000016">
    <property type="entry name" value="Oligopeptide ABC transporter ATP-binding component"/>
    <property type="match status" value="2"/>
</dbReference>
<keyword evidence="7" id="KW-1185">Reference proteome</keyword>
<evidence type="ECO:0000313" key="6">
    <source>
        <dbReference type="EMBL" id="KLV28397.1"/>
    </source>
</evidence>
<dbReference type="InterPro" id="IPR050319">
    <property type="entry name" value="ABC_transp_ATP-bind"/>
</dbReference>
<dbReference type="PROSITE" id="PS00211">
    <property type="entry name" value="ABC_TRANSPORTER_1"/>
    <property type="match status" value="2"/>
</dbReference>
<dbReference type="EMBL" id="LDPH01000001">
    <property type="protein sequence ID" value="KLV28397.1"/>
    <property type="molecule type" value="Genomic_DNA"/>
</dbReference>
<dbReference type="InterPro" id="IPR027417">
    <property type="entry name" value="P-loop_NTPase"/>
</dbReference>
<dbReference type="RefSeq" id="WP_047940092.1">
    <property type="nucleotide sequence ID" value="NZ_CP053989.1"/>
</dbReference>
<dbReference type="PROSITE" id="PS50893">
    <property type="entry name" value="ABC_TRANSPORTER_2"/>
    <property type="match status" value="2"/>
</dbReference>
<dbReference type="PANTHER" id="PTHR43776">
    <property type="entry name" value="TRANSPORT ATP-BINDING PROTEIN"/>
    <property type="match status" value="1"/>
</dbReference>
<dbReference type="SUPFAM" id="SSF52540">
    <property type="entry name" value="P-loop containing nucleoside triphosphate hydrolases"/>
    <property type="match status" value="2"/>
</dbReference>
<dbReference type="Pfam" id="PF00005">
    <property type="entry name" value="ABC_tran"/>
    <property type="match status" value="2"/>
</dbReference>
<dbReference type="SMART" id="SM00382">
    <property type="entry name" value="AAA"/>
    <property type="match status" value="2"/>
</dbReference>
<comment type="caution">
    <text evidence="6">The sequence shown here is derived from an EMBL/GenBank/DDBJ whole genome shotgun (WGS) entry which is preliminary data.</text>
</comment>
<accession>A0A0J1IR12</accession>